<keyword evidence="3" id="KW-1185">Reference proteome</keyword>
<evidence type="ECO:0008006" key="4">
    <source>
        <dbReference type="Google" id="ProtNLM"/>
    </source>
</evidence>
<sequence>MTAVLAALAALAGCSATTSADETPQPLTDEQAGAACRRSLTELNGETASRLKQRFVAHDGDNQIRVYVSEPDEWISTCRVGAAGVEETFGGRTNVGPPDRITFYGGADAVLKAHLLVGRLPSKATSITASLPSGATLTGSTDGNLFVIWAPGTAVEGAQLTAHAADGTTVTTGTAPGLGD</sequence>
<reference evidence="2 3" key="1">
    <citation type="submission" date="2021-01" db="EMBL/GenBank/DDBJ databases">
        <title>Actinoplanes sp. nov. LDG1-06 isolated from lichen.</title>
        <authorList>
            <person name="Saeng-In P."/>
            <person name="Phongsopitanun W."/>
            <person name="Kanchanasin P."/>
            <person name="Yuki M."/>
            <person name="Kudo T."/>
            <person name="Ohkuma M."/>
            <person name="Tanasupawat S."/>
        </authorList>
    </citation>
    <scope>NUCLEOTIDE SEQUENCE [LARGE SCALE GENOMIC DNA]</scope>
    <source>
        <strain evidence="2 3">LDG1-06</strain>
    </source>
</reference>
<feature type="signal peptide" evidence="1">
    <location>
        <begin position="1"/>
        <end position="20"/>
    </location>
</feature>
<keyword evidence="1" id="KW-0732">Signal</keyword>
<proteinExistence type="predicted"/>
<dbReference type="RefSeq" id="WP_203380556.1">
    <property type="nucleotide sequence ID" value="NZ_JAENHP010000015.1"/>
</dbReference>
<comment type="caution">
    <text evidence="2">The sequence shown here is derived from an EMBL/GenBank/DDBJ whole genome shotgun (WGS) entry which is preliminary data.</text>
</comment>
<gene>
    <name evidence="2" type="ORF">JIG36_34240</name>
</gene>
<dbReference type="EMBL" id="JAENHP010000015">
    <property type="protein sequence ID" value="MBM2620574.1"/>
    <property type="molecule type" value="Genomic_DNA"/>
</dbReference>
<evidence type="ECO:0000313" key="3">
    <source>
        <dbReference type="Proteomes" id="UP000632138"/>
    </source>
</evidence>
<name>A0ABS2AL54_9ACTN</name>
<evidence type="ECO:0000313" key="2">
    <source>
        <dbReference type="EMBL" id="MBM2620574.1"/>
    </source>
</evidence>
<evidence type="ECO:0000256" key="1">
    <source>
        <dbReference type="SAM" id="SignalP"/>
    </source>
</evidence>
<organism evidence="2 3">
    <name type="scientific">Paractinoplanes ovalisporus</name>
    <dbReference type="NCBI Taxonomy" id="2810368"/>
    <lineage>
        <taxon>Bacteria</taxon>
        <taxon>Bacillati</taxon>
        <taxon>Actinomycetota</taxon>
        <taxon>Actinomycetes</taxon>
        <taxon>Micromonosporales</taxon>
        <taxon>Micromonosporaceae</taxon>
        <taxon>Paractinoplanes</taxon>
    </lineage>
</organism>
<dbReference type="Proteomes" id="UP000632138">
    <property type="component" value="Unassembled WGS sequence"/>
</dbReference>
<protein>
    <recommendedName>
        <fullName evidence="4">Lipoprotein</fullName>
    </recommendedName>
</protein>
<feature type="chain" id="PRO_5046148859" description="Lipoprotein" evidence="1">
    <location>
        <begin position="21"/>
        <end position="180"/>
    </location>
</feature>
<accession>A0ABS2AL54</accession>